<dbReference type="AlphaFoldDB" id="A0A8J6CCQ6"/>
<sequence>MAVLDVPPAALPAASPAPLARSGERRAGSAGERARGDGAADNGSDASDWKALAGGDDDEGGAPRRQSRWCACSFSGMDAARECTPELQQLLIQCALVDAAAERTLAPAAPRAASAPASGNAECTRASACVRALACALLEHLR</sequence>
<accession>A0A8J6CCQ6</accession>
<evidence type="ECO:0000313" key="2">
    <source>
        <dbReference type="EMBL" id="KAG8467814.1"/>
    </source>
</evidence>
<gene>
    <name evidence="2" type="ORF">KFE25_006866</name>
</gene>
<name>A0A8J6CCQ6_DIALT</name>
<reference evidence="2" key="1">
    <citation type="submission" date="2021-05" db="EMBL/GenBank/DDBJ databases">
        <title>The genome of the haptophyte Pavlova lutheri (Diacronema luteri, Pavlovales) - a model for lipid biosynthesis in eukaryotic algae.</title>
        <authorList>
            <person name="Hulatt C.J."/>
            <person name="Posewitz M.C."/>
        </authorList>
    </citation>
    <scope>NUCLEOTIDE SEQUENCE</scope>
    <source>
        <strain evidence="2">NIVA-4/92</strain>
    </source>
</reference>
<feature type="compositionally biased region" description="Low complexity" evidence="1">
    <location>
        <begin position="7"/>
        <end position="21"/>
    </location>
</feature>
<evidence type="ECO:0000256" key="1">
    <source>
        <dbReference type="SAM" id="MobiDB-lite"/>
    </source>
</evidence>
<feature type="compositionally biased region" description="Low complexity" evidence="1">
    <location>
        <begin position="39"/>
        <end position="54"/>
    </location>
</feature>
<protein>
    <submittedName>
        <fullName evidence="2">Uncharacterized protein</fullName>
    </submittedName>
</protein>
<feature type="region of interest" description="Disordered" evidence="1">
    <location>
        <begin position="1"/>
        <end position="65"/>
    </location>
</feature>
<dbReference type="EMBL" id="JAGTXO010000005">
    <property type="protein sequence ID" value="KAG8467814.1"/>
    <property type="molecule type" value="Genomic_DNA"/>
</dbReference>
<feature type="compositionally biased region" description="Basic and acidic residues" evidence="1">
    <location>
        <begin position="22"/>
        <end position="38"/>
    </location>
</feature>
<comment type="caution">
    <text evidence="2">The sequence shown here is derived from an EMBL/GenBank/DDBJ whole genome shotgun (WGS) entry which is preliminary data.</text>
</comment>
<proteinExistence type="predicted"/>
<keyword evidence="3" id="KW-1185">Reference proteome</keyword>
<evidence type="ECO:0000313" key="3">
    <source>
        <dbReference type="Proteomes" id="UP000751190"/>
    </source>
</evidence>
<dbReference type="Proteomes" id="UP000751190">
    <property type="component" value="Unassembled WGS sequence"/>
</dbReference>
<organism evidence="2 3">
    <name type="scientific">Diacronema lutheri</name>
    <name type="common">Unicellular marine alga</name>
    <name type="synonym">Monochrysis lutheri</name>
    <dbReference type="NCBI Taxonomy" id="2081491"/>
    <lineage>
        <taxon>Eukaryota</taxon>
        <taxon>Haptista</taxon>
        <taxon>Haptophyta</taxon>
        <taxon>Pavlovophyceae</taxon>
        <taxon>Pavlovales</taxon>
        <taxon>Pavlovaceae</taxon>
        <taxon>Diacronema</taxon>
    </lineage>
</organism>